<dbReference type="InterPro" id="IPR017825">
    <property type="entry name" value="Lycopene_cyclase_dom"/>
</dbReference>
<evidence type="ECO:0000256" key="6">
    <source>
        <dbReference type="ARBA" id="ARBA00023136"/>
    </source>
</evidence>
<evidence type="ECO:0000313" key="10">
    <source>
        <dbReference type="EMBL" id="SER26239.1"/>
    </source>
</evidence>
<feature type="transmembrane region" description="Helical" evidence="8">
    <location>
        <begin position="61"/>
        <end position="83"/>
    </location>
</feature>
<evidence type="ECO:0000259" key="9">
    <source>
        <dbReference type="Pfam" id="PF18916"/>
    </source>
</evidence>
<reference evidence="11" key="1">
    <citation type="submission" date="2016-10" db="EMBL/GenBank/DDBJ databases">
        <authorList>
            <person name="Varghese N."/>
            <person name="Submissions S."/>
        </authorList>
    </citation>
    <scope>NUCLEOTIDE SEQUENCE [LARGE SCALE GENOMIC DNA]</scope>
    <source>
        <strain evidence="11">DSM 25055</strain>
    </source>
</reference>
<feature type="transmembrane region" description="Helical" evidence="8">
    <location>
        <begin position="272"/>
        <end position="292"/>
    </location>
</feature>
<sequence>MSPSGFRLSAVFVRLRSSVPTIPNQYGHGAIGLPFVPPFTAIPVPAGVPTATVDPLMTVPLTYFGIHLAFLLPPILILGWLAFRRDRAWWGVRPLSGLGIMIVLAVVYTTPFTNRLIPAGVWWYGEGAVLATVWHTPIEEYLFFVLQPILTALWLFQVRPTADRSLAIPRTHRLLGVAGGLAIAVVGLVLLGDTATYYLGWLFLWAGPVLAVQWGFGSTFLWDARRSLLVAIAVPTLYLWLVDRIAIELGVWVISDAHTTGYALLGLPIEEALFFLVTTLFVVQGITMYIWVLDRIDGVSAWTSASPQFPTSSDDR</sequence>
<feature type="domain" description="Lycopene cyclase" evidence="9">
    <location>
        <begin position="197"/>
        <end position="283"/>
    </location>
</feature>
<accession>A0A1H9MRX5</accession>
<feature type="transmembrane region" description="Helical" evidence="8">
    <location>
        <begin position="141"/>
        <end position="162"/>
    </location>
</feature>
<name>A0A1H9MRX5_9EURY</name>
<dbReference type="GO" id="GO:0045436">
    <property type="term" value="F:lycopene beta cyclase activity"/>
    <property type="evidence" value="ECO:0007669"/>
    <property type="project" value="UniProtKB-ARBA"/>
</dbReference>
<keyword evidence="3 8" id="KW-0812">Transmembrane</keyword>
<evidence type="ECO:0000256" key="1">
    <source>
        <dbReference type="ARBA" id="ARBA00004141"/>
    </source>
</evidence>
<dbReference type="GO" id="GO:0016872">
    <property type="term" value="F:intramolecular lyase activity"/>
    <property type="evidence" value="ECO:0007669"/>
    <property type="project" value="InterPro"/>
</dbReference>
<evidence type="ECO:0000256" key="8">
    <source>
        <dbReference type="SAM" id="Phobius"/>
    </source>
</evidence>
<feature type="transmembrane region" description="Helical" evidence="8">
    <location>
        <begin position="228"/>
        <end position="252"/>
    </location>
</feature>
<keyword evidence="11" id="KW-1185">Reference proteome</keyword>
<evidence type="ECO:0000256" key="4">
    <source>
        <dbReference type="ARBA" id="ARBA00022746"/>
    </source>
</evidence>
<dbReference type="AlphaFoldDB" id="A0A1H9MRX5"/>
<keyword evidence="7" id="KW-0413">Isomerase</keyword>
<keyword evidence="6 8" id="KW-0472">Membrane</keyword>
<gene>
    <name evidence="10" type="ORF">SAMN04489841_3466</name>
</gene>
<evidence type="ECO:0000313" key="11">
    <source>
        <dbReference type="Proteomes" id="UP000199114"/>
    </source>
</evidence>
<organism evidence="10 11">
    <name type="scientific">Natrinema salaciae</name>
    <dbReference type="NCBI Taxonomy" id="1186196"/>
    <lineage>
        <taxon>Archaea</taxon>
        <taxon>Methanobacteriati</taxon>
        <taxon>Methanobacteriota</taxon>
        <taxon>Stenosarchaea group</taxon>
        <taxon>Halobacteria</taxon>
        <taxon>Halobacteriales</taxon>
        <taxon>Natrialbaceae</taxon>
        <taxon>Natrinema</taxon>
    </lineage>
</organism>
<protein>
    <submittedName>
        <fullName evidence="10">Lycopene cyclase domain-containing protein</fullName>
    </submittedName>
</protein>
<dbReference type="STRING" id="1186196.SAMN04489841_3466"/>
<dbReference type="Pfam" id="PF18916">
    <property type="entry name" value="Lycopene_cyc"/>
    <property type="match status" value="2"/>
</dbReference>
<keyword evidence="5 8" id="KW-1133">Transmembrane helix</keyword>
<dbReference type="GO" id="GO:0016117">
    <property type="term" value="P:carotenoid biosynthetic process"/>
    <property type="evidence" value="ECO:0007669"/>
    <property type="project" value="UniProtKB-KW"/>
</dbReference>
<comment type="subcellular location">
    <subcellularLocation>
        <location evidence="1">Membrane</location>
        <topology evidence="1">Multi-pass membrane protein</topology>
    </subcellularLocation>
</comment>
<dbReference type="GO" id="GO:0016020">
    <property type="term" value="C:membrane"/>
    <property type="evidence" value="ECO:0007669"/>
    <property type="project" value="UniProtKB-SubCell"/>
</dbReference>
<dbReference type="EMBL" id="FOFD01000004">
    <property type="protein sequence ID" value="SER26239.1"/>
    <property type="molecule type" value="Genomic_DNA"/>
</dbReference>
<proteinExistence type="predicted"/>
<feature type="transmembrane region" description="Helical" evidence="8">
    <location>
        <begin position="198"/>
        <end position="216"/>
    </location>
</feature>
<feature type="transmembrane region" description="Helical" evidence="8">
    <location>
        <begin position="174"/>
        <end position="192"/>
    </location>
</feature>
<feature type="domain" description="Lycopene cyclase" evidence="9">
    <location>
        <begin position="75"/>
        <end position="151"/>
    </location>
</feature>
<evidence type="ECO:0000256" key="3">
    <source>
        <dbReference type="ARBA" id="ARBA00022692"/>
    </source>
</evidence>
<evidence type="ECO:0000256" key="5">
    <source>
        <dbReference type="ARBA" id="ARBA00022989"/>
    </source>
</evidence>
<evidence type="ECO:0000256" key="7">
    <source>
        <dbReference type="ARBA" id="ARBA00023235"/>
    </source>
</evidence>
<feature type="transmembrane region" description="Helical" evidence="8">
    <location>
        <begin position="95"/>
        <end position="113"/>
    </location>
</feature>
<evidence type="ECO:0000256" key="2">
    <source>
        <dbReference type="ARBA" id="ARBA00004829"/>
    </source>
</evidence>
<dbReference type="Proteomes" id="UP000199114">
    <property type="component" value="Unassembled WGS sequence"/>
</dbReference>
<keyword evidence="4" id="KW-0125">Carotenoid biosynthesis</keyword>
<comment type="pathway">
    <text evidence="2">Carotenoid biosynthesis.</text>
</comment>
<dbReference type="NCBIfam" id="TIGR03462">
    <property type="entry name" value="CarR_dom_SF"/>
    <property type="match status" value="2"/>
</dbReference>